<protein>
    <recommendedName>
        <fullName evidence="6">3-deoxy-D-manno-octulosonic acid transferase</fullName>
        <shortName evidence="6">Kdo transferase</shortName>
        <ecNumber evidence="6">2.4.99.12</ecNumber>
    </recommendedName>
    <alternativeName>
        <fullName evidence="6">Lipid IV(A) 3-deoxy-D-manno-octulosonic acid transferase</fullName>
    </alternativeName>
</protein>
<dbReference type="Gene3D" id="3.40.50.11720">
    <property type="entry name" value="3-Deoxy-D-manno-octulosonic-acid transferase, N-terminal domain"/>
    <property type="match status" value="1"/>
</dbReference>
<dbReference type="GO" id="GO:0009244">
    <property type="term" value="P:lipopolysaccharide core region biosynthetic process"/>
    <property type="evidence" value="ECO:0007669"/>
    <property type="project" value="UniProtKB-UniRule"/>
</dbReference>
<dbReference type="GO" id="GO:0005886">
    <property type="term" value="C:plasma membrane"/>
    <property type="evidence" value="ECO:0007669"/>
    <property type="project" value="UniProtKB-SubCell"/>
</dbReference>
<proteinExistence type="inferred from homology"/>
<dbReference type="GO" id="GO:0043842">
    <property type="term" value="F:Kdo transferase activity"/>
    <property type="evidence" value="ECO:0007669"/>
    <property type="project" value="UniProtKB-EC"/>
</dbReference>
<evidence type="ECO:0000313" key="9">
    <source>
        <dbReference type="EMBL" id="SDA48720.1"/>
    </source>
</evidence>
<keyword evidence="6" id="KW-0812">Transmembrane</keyword>
<keyword evidence="6" id="KW-1003">Cell membrane</keyword>
<evidence type="ECO:0000256" key="2">
    <source>
        <dbReference type="ARBA" id="ARBA00022519"/>
    </source>
</evidence>
<dbReference type="RefSeq" id="WP_091364173.1">
    <property type="nucleotide sequence ID" value="NZ_FMXA01000009.1"/>
</dbReference>
<keyword evidence="3 6" id="KW-0808">Transferase</keyword>
<dbReference type="Pfam" id="PF04413">
    <property type="entry name" value="Glycos_transf_N"/>
    <property type="match status" value="1"/>
</dbReference>
<accession>A0A1G5VS51</accession>
<evidence type="ECO:0000256" key="3">
    <source>
        <dbReference type="ARBA" id="ARBA00022679"/>
    </source>
</evidence>
<name>A0A1G5VS51_9FIRM</name>
<evidence type="ECO:0000256" key="5">
    <source>
        <dbReference type="PIRSR" id="PIRSR639901-2"/>
    </source>
</evidence>
<dbReference type="Gene3D" id="3.40.50.2000">
    <property type="entry name" value="Glycogen Phosphorylase B"/>
    <property type="match status" value="1"/>
</dbReference>
<evidence type="ECO:0000256" key="6">
    <source>
        <dbReference type="RuleBase" id="RU365103"/>
    </source>
</evidence>
<comment type="similarity">
    <text evidence="6">Belongs to the glycosyltransferase group 1 family.</text>
</comment>
<comment type="pathway">
    <text evidence="6">Bacterial outer membrane biogenesis; LPS core biosynthesis.</text>
</comment>
<feature type="site" description="Transition state stabilizer" evidence="5">
    <location>
        <position position="134"/>
    </location>
</feature>
<feature type="active site" description="Proton acceptor" evidence="4">
    <location>
        <position position="64"/>
    </location>
</feature>
<keyword evidence="6" id="KW-0448">Lipopolysaccharide biosynthesis</keyword>
<dbReference type="Pfam" id="PF00534">
    <property type="entry name" value="Glycos_transf_1"/>
    <property type="match status" value="1"/>
</dbReference>
<dbReference type="EMBL" id="FMXA01000009">
    <property type="protein sequence ID" value="SDA48720.1"/>
    <property type="molecule type" value="Genomic_DNA"/>
</dbReference>
<dbReference type="PANTHER" id="PTHR42755">
    <property type="entry name" value="3-DEOXY-MANNO-OCTULOSONATE CYTIDYLYLTRANSFERASE"/>
    <property type="match status" value="1"/>
</dbReference>
<dbReference type="GO" id="GO:0030313">
    <property type="term" value="C:cell envelope"/>
    <property type="evidence" value="ECO:0007669"/>
    <property type="project" value="UniProtKB-SubCell"/>
</dbReference>
<dbReference type="SUPFAM" id="SSF53756">
    <property type="entry name" value="UDP-Glycosyltransferase/glycogen phosphorylase"/>
    <property type="match status" value="1"/>
</dbReference>
<dbReference type="PANTHER" id="PTHR42755:SF1">
    <property type="entry name" value="3-DEOXY-D-MANNO-OCTULOSONIC ACID TRANSFERASE, MITOCHONDRIAL-RELATED"/>
    <property type="match status" value="1"/>
</dbReference>
<dbReference type="EC" id="2.4.99.12" evidence="6"/>
<feature type="domain" description="3-deoxy-D-manno-octulosonic-acid transferase N-terminal" evidence="8">
    <location>
        <begin position="34"/>
        <end position="215"/>
    </location>
</feature>
<dbReference type="STRING" id="209880.SAMN02910343_00836"/>
<evidence type="ECO:0000313" key="10">
    <source>
        <dbReference type="Proteomes" id="UP000199689"/>
    </source>
</evidence>
<dbReference type="UniPathway" id="UPA00958"/>
<dbReference type="OrthoDB" id="9789797at2"/>
<keyword evidence="10" id="KW-1185">Reference proteome</keyword>
<dbReference type="InterPro" id="IPR007507">
    <property type="entry name" value="Glycos_transf_N"/>
</dbReference>
<gene>
    <name evidence="9" type="ORF">SAMN02910343_00836</name>
</gene>
<dbReference type="AlphaFoldDB" id="A0A1G5VS51"/>
<dbReference type="Proteomes" id="UP000199689">
    <property type="component" value="Unassembled WGS sequence"/>
</dbReference>
<feature type="transmembrane region" description="Helical" evidence="6">
    <location>
        <begin position="7"/>
        <end position="26"/>
    </location>
</feature>
<dbReference type="GeneID" id="87755865"/>
<dbReference type="GO" id="GO:0009245">
    <property type="term" value="P:lipid A biosynthetic process"/>
    <property type="evidence" value="ECO:0007669"/>
    <property type="project" value="TreeGrafter"/>
</dbReference>
<dbReference type="InterPro" id="IPR039901">
    <property type="entry name" value="Kdotransferase"/>
</dbReference>
<evidence type="ECO:0000259" key="7">
    <source>
        <dbReference type="Pfam" id="PF00534"/>
    </source>
</evidence>
<dbReference type="InterPro" id="IPR038107">
    <property type="entry name" value="Glycos_transf_N_sf"/>
</dbReference>
<keyword evidence="6" id="KW-1133">Transmembrane helix</keyword>
<sequence>MYWFYNICLVAYWILQIPLLIYRLLFEEGFYERLKQSAGVMPTPTLQKIAYHHAIWVHAASVGEVVAASPIVRELKKRYPEEMVVVSVVTATGHRMARRIIPEADGHIFFPFDLPVITNRIVRIVEPKAIILIETELWPNFLRIASRSHIPVMMMNGRISDRSMKRYSLIKPVTEKMLDQIQKFCMQSAHDAGYIIKMGARPERVSVIGNTKYDQTYAEVSEKEKQQLRKEFRFTGSGPIIVAGSTHSGEEEIVMHAFERVLKKYPDAKLLLALREITRAASVKFLIHHFGYSVIRRSEMGTESDDGSAHQIVILDTIGELGRLYSLADVVFVGGSFVRVGGHNILEPAAHGKPVLVGPFMFNFKEIFKLLSERGVCIMCNTPEDFEEELLALLADRQKMQKMGQVALEVVRENQGATGRNIAAFEKLLAEYHVQLKGHK</sequence>
<comment type="catalytic activity">
    <reaction evidence="6">
        <text>lipid IVA (E. coli) + CMP-3-deoxy-beta-D-manno-octulosonate = alpha-Kdo-(2-&gt;6)-lipid IVA (E. coli) + CMP + H(+)</text>
        <dbReference type="Rhea" id="RHEA:28066"/>
        <dbReference type="ChEBI" id="CHEBI:15378"/>
        <dbReference type="ChEBI" id="CHEBI:58603"/>
        <dbReference type="ChEBI" id="CHEBI:60364"/>
        <dbReference type="ChEBI" id="CHEBI:60377"/>
        <dbReference type="ChEBI" id="CHEBI:85987"/>
        <dbReference type="EC" id="2.4.99.12"/>
    </reaction>
</comment>
<keyword evidence="6" id="KW-0472">Membrane</keyword>
<keyword evidence="2" id="KW-0997">Cell inner membrane</keyword>
<comment type="subcellular location">
    <subcellularLocation>
        <location evidence="1">Cell envelope</location>
    </subcellularLocation>
    <subcellularLocation>
        <location evidence="6">Cell membrane</location>
    </subcellularLocation>
</comment>
<organism evidence="9 10">
    <name type="scientific">Allisonella histaminiformans</name>
    <dbReference type="NCBI Taxonomy" id="209880"/>
    <lineage>
        <taxon>Bacteria</taxon>
        <taxon>Bacillati</taxon>
        <taxon>Bacillota</taxon>
        <taxon>Negativicutes</taxon>
        <taxon>Veillonellales</taxon>
        <taxon>Veillonellaceae</taxon>
        <taxon>Allisonella</taxon>
    </lineage>
</organism>
<reference evidence="9 10" key="1">
    <citation type="submission" date="2016-10" db="EMBL/GenBank/DDBJ databases">
        <authorList>
            <person name="de Groot N.N."/>
        </authorList>
    </citation>
    <scope>NUCLEOTIDE SEQUENCE [LARGE SCALE GENOMIC DNA]</scope>
    <source>
        <strain evidence="9 10">DSM 15230</strain>
    </source>
</reference>
<feature type="domain" description="Glycosyl transferase family 1" evidence="7">
    <location>
        <begin position="315"/>
        <end position="407"/>
    </location>
</feature>
<dbReference type="InterPro" id="IPR001296">
    <property type="entry name" value="Glyco_trans_1"/>
</dbReference>
<evidence type="ECO:0000256" key="1">
    <source>
        <dbReference type="ARBA" id="ARBA00004196"/>
    </source>
</evidence>
<feature type="site" description="Transition state stabilizer" evidence="5">
    <location>
        <position position="212"/>
    </location>
</feature>
<evidence type="ECO:0000256" key="4">
    <source>
        <dbReference type="PIRSR" id="PIRSR639901-1"/>
    </source>
</evidence>
<comment type="function">
    <text evidence="6">Involved in lipopolysaccharide (LPS) biosynthesis. Catalyzes the transfer of 3-deoxy-D-manno-octulosonate (Kdo) residue(s) from CMP-Kdo to lipid IV(A), the tetraacyldisaccharide-1,4'-bisphosphate precursor of lipid A.</text>
</comment>
<evidence type="ECO:0000259" key="8">
    <source>
        <dbReference type="Pfam" id="PF04413"/>
    </source>
</evidence>